<keyword evidence="2" id="KW-1133">Transmembrane helix</keyword>
<organism evidence="3 4">
    <name type="scientific">Iris pallida</name>
    <name type="common">Sweet iris</name>
    <dbReference type="NCBI Taxonomy" id="29817"/>
    <lineage>
        <taxon>Eukaryota</taxon>
        <taxon>Viridiplantae</taxon>
        <taxon>Streptophyta</taxon>
        <taxon>Embryophyta</taxon>
        <taxon>Tracheophyta</taxon>
        <taxon>Spermatophyta</taxon>
        <taxon>Magnoliopsida</taxon>
        <taxon>Liliopsida</taxon>
        <taxon>Asparagales</taxon>
        <taxon>Iridaceae</taxon>
        <taxon>Iridoideae</taxon>
        <taxon>Irideae</taxon>
        <taxon>Iris</taxon>
    </lineage>
</organism>
<name>A0AAX6HF18_IRIPA</name>
<reference evidence="3" key="2">
    <citation type="submission" date="2023-04" db="EMBL/GenBank/DDBJ databases">
        <authorList>
            <person name="Bruccoleri R.E."/>
            <person name="Oakeley E.J."/>
            <person name="Faust A.-M."/>
            <person name="Dessus-Babus S."/>
            <person name="Altorfer M."/>
            <person name="Burckhardt D."/>
            <person name="Oertli M."/>
            <person name="Naumann U."/>
            <person name="Petersen F."/>
            <person name="Wong J."/>
        </authorList>
    </citation>
    <scope>NUCLEOTIDE SEQUENCE</scope>
    <source>
        <strain evidence="3">GSM-AAB239-AS_SAM_17_03QT</strain>
        <tissue evidence="3">Leaf</tissue>
    </source>
</reference>
<dbReference type="SUPFAM" id="SSF53335">
    <property type="entry name" value="S-adenosyl-L-methionine-dependent methyltransferases"/>
    <property type="match status" value="1"/>
</dbReference>
<dbReference type="Pfam" id="PF13578">
    <property type="entry name" value="Methyltransf_24"/>
    <property type="match status" value="1"/>
</dbReference>
<evidence type="ECO:0000256" key="1">
    <source>
        <dbReference type="SAM" id="MobiDB-lite"/>
    </source>
</evidence>
<evidence type="ECO:0000313" key="4">
    <source>
        <dbReference type="Proteomes" id="UP001140949"/>
    </source>
</evidence>
<dbReference type="PANTHER" id="PTHR37909">
    <property type="entry name" value="S-ADENOSYL-L-METHIONINE-DEPENDENT METHYLTRANSFERASES SUPERFAMILY PROTEIN"/>
    <property type="match status" value="1"/>
</dbReference>
<dbReference type="Proteomes" id="UP001140949">
    <property type="component" value="Unassembled WGS sequence"/>
</dbReference>
<dbReference type="AlphaFoldDB" id="A0AAX6HF18"/>
<feature type="region of interest" description="Disordered" evidence="1">
    <location>
        <begin position="1"/>
        <end position="21"/>
    </location>
</feature>
<feature type="transmembrane region" description="Helical" evidence="2">
    <location>
        <begin position="26"/>
        <end position="45"/>
    </location>
</feature>
<dbReference type="InterPro" id="IPR029063">
    <property type="entry name" value="SAM-dependent_MTases_sf"/>
</dbReference>
<dbReference type="Gene3D" id="3.40.50.150">
    <property type="entry name" value="Vaccinia Virus protein VP39"/>
    <property type="match status" value="1"/>
</dbReference>
<evidence type="ECO:0000256" key="2">
    <source>
        <dbReference type="SAM" id="Phobius"/>
    </source>
</evidence>
<dbReference type="EMBL" id="JANAVB010010199">
    <property type="protein sequence ID" value="KAJ6839124.1"/>
    <property type="molecule type" value="Genomic_DNA"/>
</dbReference>
<dbReference type="PANTHER" id="PTHR37909:SF1">
    <property type="entry name" value="S-ADENOSYL-L-METHIONINE-DEPENDENT METHYLTRANSFERASES SUPERFAMILY PROTEIN"/>
    <property type="match status" value="1"/>
</dbReference>
<feature type="compositionally biased region" description="Low complexity" evidence="1">
    <location>
        <begin position="80"/>
        <end position="94"/>
    </location>
</feature>
<protein>
    <submittedName>
        <fullName evidence="3">Uncharacterized protein</fullName>
    </submittedName>
</protein>
<comment type="caution">
    <text evidence="3">The sequence shown here is derived from an EMBL/GenBank/DDBJ whole genome shotgun (WGS) entry which is preliminary data.</text>
</comment>
<accession>A0AAX6HF18</accession>
<evidence type="ECO:0000313" key="3">
    <source>
        <dbReference type="EMBL" id="KAJ6839124.1"/>
    </source>
</evidence>
<keyword evidence="2" id="KW-0472">Membrane</keyword>
<keyword evidence="4" id="KW-1185">Reference proteome</keyword>
<gene>
    <name evidence="3" type="ORF">M6B38_316625</name>
</gene>
<feature type="region of interest" description="Disordered" evidence="1">
    <location>
        <begin position="80"/>
        <end position="99"/>
    </location>
</feature>
<proteinExistence type="predicted"/>
<sequence length="344" mass="37699">MKDVDHRRPPSSPTPSSSFFSTRTGLLSTAPAIAAIFFVFGYFLGISSSFPPALPSPSTSFSTNNMINTATSTTAQKVVADAADQKQQQQQQQQERPPHDLLRFRTKCADPVPQSQHLQTVLSRVYNNTSPYEGFPSPETSSLLLPTARRLRGWGSTTAVFSDLVHAVRPLTVIELGTFLGASALHVASLTRNLSLPTLILCLDDFRGWPGFRARLRRDLPAPRHGDSLLLHQFMLHVADAGETARVIPMPFSTGSSLAALCDWGVYGDLIEVDAGHDFHSAWADINMAYAVLRPGGVLFGHDYFTVADDRGVRRAVNLFAKVNGLKVRPHGQHWVLSPKPSHH</sequence>
<reference evidence="3" key="1">
    <citation type="journal article" date="2023" name="GigaByte">
        <title>Genome assembly of the bearded iris, Iris pallida Lam.</title>
        <authorList>
            <person name="Bruccoleri R.E."/>
            <person name="Oakeley E.J."/>
            <person name="Faust A.M.E."/>
            <person name="Altorfer M."/>
            <person name="Dessus-Babus S."/>
            <person name="Burckhardt D."/>
            <person name="Oertli M."/>
            <person name="Naumann U."/>
            <person name="Petersen F."/>
            <person name="Wong J."/>
        </authorList>
    </citation>
    <scope>NUCLEOTIDE SEQUENCE</scope>
    <source>
        <strain evidence="3">GSM-AAB239-AS_SAM_17_03QT</strain>
    </source>
</reference>
<keyword evidence="2" id="KW-0812">Transmembrane</keyword>